<keyword evidence="3" id="KW-0285">Flavoprotein</keyword>
<dbReference type="InterPro" id="IPR013786">
    <property type="entry name" value="AcylCoA_DH/ox_N"/>
</dbReference>
<accession>A0A9X1NIZ8</accession>
<evidence type="ECO:0000256" key="1">
    <source>
        <dbReference type="ARBA" id="ARBA00001974"/>
    </source>
</evidence>
<comment type="caution">
    <text evidence="8">The sequence shown here is derived from an EMBL/GenBank/DDBJ whole genome shotgun (WGS) entry which is preliminary data.</text>
</comment>
<keyword evidence="9" id="KW-1185">Reference proteome</keyword>
<protein>
    <submittedName>
        <fullName evidence="8">Acyl-CoA/acyl-ACP dehydrogenase</fullName>
    </submittedName>
</protein>
<keyword evidence="5" id="KW-0560">Oxidoreductase</keyword>
<dbReference type="Gene3D" id="2.40.110.10">
    <property type="entry name" value="Butyryl-CoA Dehydrogenase, subunit A, domain 2"/>
    <property type="match status" value="1"/>
</dbReference>
<evidence type="ECO:0000259" key="6">
    <source>
        <dbReference type="Pfam" id="PF00441"/>
    </source>
</evidence>
<dbReference type="GO" id="GO:0003995">
    <property type="term" value="F:acyl-CoA dehydrogenase activity"/>
    <property type="evidence" value="ECO:0007669"/>
    <property type="project" value="TreeGrafter"/>
</dbReference>
<dbReference type="RefSeq" id="WP_231447005.1">
    <property type="nucleotide sequence ID" value="NZ_JAJOMB010000016.1"/>
</dbReference>
<proteinExistence type="inferred from homology"/>
<comment type="similarity">
    <text evidence="2">Belongs to the acyl-CoA dehydrogenase family.</text>
</comment>
<dbReference type="Gene3D" id="1.10.540.10">
    <property type="entry name" value="Acyl-CoA dehydrogenase/oxidase, N-terminal domain"/>
    <property type="match status" value="1"/>
</dbReference>
<dbReference type="Proteomes" id="UP001138997">
    <property type="component" value="Unassembled WGS sequence"/>
</dbReference>
<dbReference type="InterPro" id="IPR046373">
    <property type="entry name" value="Acyl-CoA_Oxase/DH_mid-dom_sf"/>
</dbReference>
<evidence type="ECO:0000256" key="2">
    <source>
        <dbReference type="ARBA" id="ARBA00009347"/>
    </source>
</evidence>
<gene>
    <name evidence="8" type="ORF">LR394_26505</name>
</gene>
<comment type="cofactor">
    <cofactor evidence="1">
        <name>FAD</name>
        <dbReference type="ChEBI" id="CHEBI:57692"/>
    </cofactor>
</comment>
<evidence type="ECO:0000259" key="7">
    <source>
        <dbReference type="Pfam" id="PF02771"/>
    </source>
</evidence>
<name>A0A9X1NIZ8_9ACTN</name>
<reference evidence="8" key="1">
    <citation type="submission" date="2021-11" db="EMBL/GenBank/DDBJ databases">
        <title>Streptomyces corallinus and Kineosporia corallina sp. nov., two new coral-derived marine actinobacteria.</title>
        <authorList>
            <person name="Buangrab K."/>
            <person name="Sutthacheep M."/>
            <person name="Yeemin T."/>
            <person name="Harunari E."/>
            <person name="Igarashi Y."/>
            <person name="Sripreechasak P."/>
            <person name="Kanchanasin P."/>
            <person name="Tanasupawat S."/>
            <person name="Phongsopitanun W."/>
        </authorList>
    </citation>
    <scope>NUCLEOTIDE SEQUENCE</scope>
    <source>
        <strain evidence="8">JCM 31032</strain>
    </source>
</reference>
<dbReference type="PANTHER" id="PTHR43884">
    <property type="entry name" value="ACYL-COA DEHYDROGENASE"/>
    <property type="match status" value="1"/>
</dbReference>
<dbReference type="Pfam" id="PF02771">
    <property type="entry name" value="Acyl-CoA_dh_N"/>
    <property type="match status" value="1"/>
</dbReference>
<dbReference type="SUPFAM" id="SSF56645">
    <property type="entry name" value="Acyl-CoA dehydrogenase NM domain-like"/>
    <property type="match status" value="1"/>
</dbReference>
<evidence type="ECO:0000256" key="3">
    <source>
        <dbReference type="ARBA" id="ARBA00022630"/>
    </source>
</evidence>
<dbReference type="SUPFAM" id="SSF47203">
    <property type="entry name" value="Acyl-CoA dehydrogenase C-terminal domain-like"/>
    <property type="match status" value="1"/>
</dbReference>
<evidence type="ECO:0000313" key="8">
    <source>
        <dbReference type="EMBL" id="MCD5314464.1"/>
    </source>
</evidence>
<organism evidence="8 9">
    <name type="scientific">Kineosporia babensis</name>
    <dbReference type="NCBI Taxonomy" id="499548"/>
    <lineage>
        <taxon>Bacteria</taxon>
        <taxon>Bacillati</taxon>
        <taxon>Actinomycetota</taxon>
        <taxon>Actinomycetes</taxon>
        <taxon>Kineosporiales</taxon>
        <taxon>Kineosporiaceae</taxon>
        <taxon>Kineosporia</taxon>
    </lineage>
</organism>
<dbReference type="InterPro" id="IPR036250">
    <property type="entry name" value="AcylCo_DH-like_C"/>
</dbReference>
<evidence type="ECO:0000256" key="5">
    <source>
        <dbReference type="ARBA" id="ARBA00023002"/>
    </source>
</evidence>
<dbReference type="InterPro" id="IPR009100">
    <property type="entry name" value="AcylCoA_DH/oxidase_NM_dom_sf"/>
</dbReference>
<dbReference type="Pfam" id="PF00441">
    <property type="entry name" value="Acyl-CoA_dh_1"/>
    <property type="match status" value="1"/>
</dbReference>
<dbReference type="GO" id="GO:0050660">
    <property type="term" value="F:flavin adenine dinucleotide binding"/>
    <property type="evidence" value="ECO:0007669"/>
    <property type="project" value="InterPro"/>
</dbReference>
<keyword evidence="4" id="KW-0274">FAD</keyword>
<dbReference type="InterPro" id="IPR037069">
    <property type="entry name" value="AcylCoA_DH/ox_N_sf"/>
</dbReference>
<dbReference type="InterPro" id="IPR009075">
    <property type="entry name" value="AcylCo_DH/oxidase_C"/>
</dbReference>
<feature type="domain" description="Acyl-CoA dehydrogenase/oxidase C-terminal" evidence="6">
    <location>
        <begin position="234"/>
        <end position="362"/>
    </location>
</feature>
<dbReference type="Gene3D" id="1.20.140.10">
    <property type="entry name" value="Butyryl-CoA Dehydrogenase, subunit A, domain 3"/>
    <property type="match status" value="1"/>
</dbReference>
<dbReference type="PANTHER" id="PTHR43884:SF20">
    <property type="entry name" value="ACYL-COA DEHYDROGENASE FADE28"/>
    <property type="match status" value="1"/>
</dbReference>
<sequence length="372" mass="40270">MASATARSTELRMFLDTTRKFAEAQASTTQLRTWWREGQGLDRPWWRQVTELGWTSLLVPEEHGGGSLTGEALLDLFALTEILGELAVPGPTNVLNSVLAALVHPKAQPGVDVRWLSELMAGERVATWAHPPATSLSAQPGRDGLLLNGTALAVEFGAHADLVLVRAATQERPVLVLIDTHAPGVTVRPTQSIDPARPFADLAVNDGRGTLVAQGPDVEPIVARLQQVLNVLQVAETVGGSGRVLDLATQWAFERYSFGRPLASYQALKHRYADLATHQHAARAIALRAARAVQDTEADAALLVSAAKSYVGEVSLEIMQDCAQLLGGLSQTMEHDLHLYLRRAMLARQTYGTPYEHRQVVASLLLDREAAA</sequence>
<evidence type="ECO:0000256" key="4">
    <source>
        <dbReference type="ARBA" id="ARBA00022827"/>
    </source>
</evidence>
<dbReference type="AlphaFoldDB" id="A0A9X1NIZ8"/>
<feature type="domain" description="Acyl-CoA dehydrogenase/oxidase N-terminal" evidence="7">
    <location>
        <begin position="9"/>
        <end position="123"/>
    </location>
</feature>
<dbReference type="EMBL" id="JAJOMB010000016">
    <property type="protein sequence ID" value="MCD5314464.1"/>
    <property type="molecule type" value="Genomic_DNA"/>
</dbReference>
<evidence type="ECO:0000313" key="9">
    <source>
        <dbReference type="Proteomes" id="UP001138997"/>
    </source>
</evidence>